<dbReference type="Gene3D" id="2.40.100.10">
    <property type="entry name" value="Cyclophilin-like"/>
    <property type="match status" value="1"/>
</dbReference>
<feature type="signal peptide" evidence="5">
    <location>
        <begin position="1"/>
        <end position="23"/>
    </location>
</feature>
<evidence type="ECO:0000256" key="5">
    <source>
        <dbReference type="RuleBase" id="RU363019"/>
    </source>
</evidence>
<reference evidence="7 8" key="1">
    <citation type="submission" date="2024-11" db="EMBL/GenBank/DDBJ databases">
        <authorList>
            <person name="Kaparullina E.N."/>
            <person name="Delegan Y.A."/>
            <person name="Doronina N.V."/>
        </authorList>
    </citation>
    <scope>NUCLEOTIDE SEQUENCE [LARGE SCALE GENOMIC DNA]</scope>
    <source>
        <strain evidence="7 8">7sh_L</strain>
    </source>
</reference>
<keyword evidence="3 5" id="KW-0697">Rotamase</keyword>
<evidence type="ECO:0000259" key="6">
    <source>
        <dbReference type="PROSITE" id="PS50072"/>
    </source>
</evidence>
<name>A0ABW8GJU5_9PROT</name>
<feature type="chain" id="PRO_5044989860" description="Peptidyl-prolyl cis-trans isomerase" evidence="5">
    <location>
        <begin position="24"/>
        <end position="185"/>
    </location>
</feature>
<evidence type="ECO:0000256" key="1">
    <source>
        <dbReference type="ARBA" id="ARBA00002388"/>
    </source>
</evidence>
<dbReference type="PANTHER" id="PTHR43246">
    <property type="entry name" value="PEPTIDYL-PROLYL CIS-TRANS ISOMERASE CYP38, CHLOROPLASTIC"/>
    <property type="match status" value="1"/>
</dbReference>
<dbReference type="Proteomes" id="UP001617669">
    <property type="component" value="Unassembled WGS sequence"/>
</dbReference>
<feature type="domain" description="PPIase cyclophilin-type" evidence="6">
    <location>
        <begin position="34"/>
        <end position="183"/>
    </location>
</feature>
<dbReference type="InterPro" id="IPR029000">
    <property type="entry name" value="Cyclophilin-like_dom_sf"/>
</dbReference>
<comment type="similarity">
    <text evidence="2 5">Belongs to the cyclophilin-type PPIase family.</text>
</comment>
<comment type="catalytic activity">
    <reaction evidence="5">
        <text>[protein]-peptidylproline (omega=180) = [protein]-peptidylproline (omega=0)</text>
        <dbReference type="Rhea" id="RHEA:16237"/>
        <dbReference type="Rhea" id="RHEA-COMP:10747"/>
        <dbReference type="Rhea" id="RHEA-COMP:10748"/>
        <dbReference type="ChEBI" id="CHEBI:83833"/>
        <dbReference type="ChEBI" id="CHEBI:83834"/>
        <dbReference type="EC" id="5.2.1.8"/>
    </reaction>
</comment>
<dbReference type="GO" id="GO:0003755">
    <property type="term" value="F:peptidyl-prolyl cis-trans isomerase activity"/>
    <property type="evidence" value="ECO:0007669"/>
    <property type="project" value="UniProtKB-EC"/>
</dbReference>
<dbReference type="InterPro" id="IPR002130">
    <property type="entry name" value="Cyclophilin-type_PPIase_dom"/>
</dbReference>
<dbReference type="InterPro" id="IPR024936">
    <property type="entry name" value="Cyclophilin-type_PPIase"/>
</dbReference>
<evidence type="ECO:0000256" key="4">
    <source>
        <dbReference type="ARBA" id="ARBA00023235"/>
    </source>
</evidence>
<evidence type="ECO:0000313" key="7">
    <source>
        <dbReference type="EMBL" id="MFJ5445630.1"/>
    </source>
</evidence>
<dbReference type="InterPro" id="IPR020892">
    <property type="entry name" value="Cyclophilin-type_PPIase_CS"/>
</dbReference>
<evidence type="ECO:0000313" key="8">
    <source>
        <dbReference type="Proteomes" id="UP001617669"/>
    </source>
</evidence>
<dbReference type="EMBL" id="JBIWXY010000001">
    <property type="protein sequence ID" value="MFJ5445630.1"/>
    <property type="molecule type" value="Genomic_DNA"/>
</dbReference>
<organism evidence="7 8">
    <name type="scientific">Methylobacillus methanolivorans</name>
    <dbReference type="NCBI Taxonomy" id="1848927"/>
    <lineage>
        <taxon>Bacteria</taxon>
        <taxon>Pseudomonadati</taxon>
        <taxon>Pseudomonadota</taxon>
        <taxon>Betaproteobacteria</taxon>
        <taxon>Nitrosomonadales</taxon>
        <taxon>Methylophilaceae</taxon>
        <taxon>Methylobacillus</taxon>
    </lineage>
</organism>
<dbReference type="PIRSF" id="PIRSF001467">
    <property type="entry name" value="Peptidylpro_ismrse"/>
    <property type="match status" value="1"/>
</dbReference>
<accession>A0ABW8GJU5</accession>
<comment type="function">
    <text evidence="1 5">PPIases accelerate the folding of proteins. It catalyzes the cis-trans isomerization of proline imidic peptide bonds in oligopeptides.</text>
</comment>
<keyword evidence="4 5" id="KW-0413">Isomerase</keyword>
<comment type="caution">
    <text evidence="7">The sequence shown here is derived from an EMBL/GenBank/DDBJ whole genome shotgun (WGS) entry which is preliminary data.</text>
</comment>
<sequence>MLSTLFRLPTLMILLLGSLHAMAEPLAEIQTSEGLIVVDLNSEKAPNSVANFIRYAKEGHYAGTIFHRVIAGFMIQGGGLDTNFEPKPTHPPIRNEADNGLTNATGTIAMARTSDPHSASDQFFINVANNASLNFSERSSTGWGYTVFGRVIKGMDVVQRIAIMPTDGGDAPFQNILIQSVTIKE</sequence>
<dbReference type="PRINTS" id="PR00153">
    <property type="entry name" value="CSAPPISMRASE"/>
</dbReference>
<keyword evidence="8" id="KW-1185">Reference proteome</keyword>
<gene>
    <name evidence="7" type="ORF">ACIKP9_05260</name>
</gene>
<evidence type="ECO:0000256" key="2">
    <source>
        <dbReference type="ARBA" id="ARBA00007365"/>
    </source>
</evidence>
<dbReference type="SUPFAM" id="SSF50891">
    <property type="entry name" value="Cyclophilin-like"/>
    <property type="match status" value="1"/>
</dbReference>
<dbReference type="RefSeq" id="WP_400880212.1">
    <property type="nucleotide sequence ID" value="NZ_JBIWXY010000001.1"/>
</dbReference>
<proteinExistence type="inferred from homology"/>
<dbReference type="Pfam" id="PF00160">
    <property type="entry name" value="Pro_isomerase"/>
    <property type="match status" value="1"/>
</dbReference>
<keyword evidence="5" id="KW-0732">Signal</keyword>
<dbReference type="InterPro" id="IPR044665">
    <property type="entry name" value="E_coli_cyclophilin_A-like"/>
</dbReference>
<dbReference type="EC" id="5.2.1.8" evidence="5"/>
<dbReference type="PROSITE" id="PS50072">
    <property type="entry name" value="CSA_PPIASE_2"/>
    <property type="match status" value="1"/>
</dbReference>
<evidence type="ECO:0000256" key="3">
    <source>
        <dbReference type="ARBA" id="ARBA00023110"/>
    </source>
</evidence>
<protein>
    <recommendedName>
        <fullName evidence="5">Peptidyl-prolyl cis-trans isomerase</fullName>
        <shortName evidence="5">PPIase</shortName>
        <ecNumber evidence="5">5.2.1.8</ecNumber>
    </recommendedName>
</protein>
<dbReference type="PROSITE" id="PS00170">
    <property type="entry name" value="CSA_PPIASE_1"/>
    <property type="match status" value="1"/>
</dbReference>